<dbReference type="GO" id="GO:0005840">
    <property type="term" value="C:ribosome"/>
    <property type="evidence" value="ECO:0007669"/>
    <property type="project" value="InterPro"/>
</dbReference>
<feature type="domain" description="Ribosome maturation factor RimM PRC barrel" evidence="7">
    <location>
        <begin position="101"/>
        <end position="170"/>
    </location>
</feature>
<comment type="subcellular location">
    <subcellularLocation>
        <location evidence="5">Cytoplasm</location>
    </subcellularLocation>
</comment>
<evidence type="ECO:0000259" key="7">
    <source>
        <dbReference type="Pfam" id="PF24986"/>
    </source>
</evidence>
<proteinExistence type="inferred from homology"/>
<keyword evidence="4 5" id="KW-0143">Chaperone</keyword>
<dbReference type="Proteomes" id="UP000294575">
    <property type="component" value="Unassembled WGS sequence"/>
</dbReference>
<dbReference type="SUPFAM" id="SSF50447">
    <property type="entry name" value="Translation proteins"/>
    <property type="match status" value="1"/>
</dbReference>
<dbReference type="OrthoDB" id="9783509at2"/>
<dbReference type="RefSeq" id="WP_101497640.1">
    <property type="nucleotide sequence ID" value="NZ_LNJZ01000009.1"/>
</dbReference>
<keyword evidence="1 5" id="KW-0963">Cytoplasm</keyword>
<evidence type="ECO:0000313" key="9">
    <source>
        <dbReference type="Proteomes" id="UP000294575"/>
    </source>
</evidence>
<dbReference type="GO" id="GO:0042274">
    <property type="term" value="P:ribosomal small subunit biogenesis"/>
    <property type="evidence" value="ECO:0007669"/>
    <property type="project" value="UniProtKB-UniRule"/>
</dbReference>
<dbReference type="SUPFAM" id="SSF50346">
    <property type="entry name" value="PRC-barrel domain"/>
    <property type="match status" value="1"/>
</dbReference>
<dbReference type="HAMAP" id="MF_00014">
    <property type="entry name" value="Ribosome_mat_RimM"/>
    <property type="match status" value="1"/>
</dbReference>
<comment type="similarity">
    <text evidence="5">Belongs to the RimM family.</text>
</comment>
<dbReference type="Pfam" id="PF01782">
    <property type="entry name" value="RimM"/>
    <property type="match status" value="1"/>
</dbReference>
<evidence type="ECO:0000256" key="5">
    <source>
        <dbReference type="HAMAP-Rule" id="MF_00014"/>
    </source>
</evidence>
<dbReference type="PANTHER" id="PTHR33692">
    <property type="entry name" value="RIBOSOME MATURATION FACTOR RIMM"/>
    <property type="match status" value="1"/>
</dbReference>
<comment type="caution">
    <text evidence="8">The sequence shown here is derived from an EMBL/GenBank/DDBJ whole genome shotgun (WGS) entry which is preliminary data.</text>
</comment>
<evidence type="ECO:0000256" key="2">
    <source>
        <dbReference type="ARBA" id="ARBA00022517"/>
    </source>
</evidence>
<dbReference type="InterPro" id="IPR009000">
    <property type="entry name" value="Transl_B-barrel_sf"/>
</dbReference>
<dbReference type="Gene3D" id="2.40.30.60">
    <property type="entry name" value="RimM"/>
    <property type="match status" value="1"/>
</dbReference>
<evidence type="ECO:0000313" key="8">
    <source>
        <dbReference type="EMBL" id="TDQ36796.1"/>
    </source>
</evidence>
<dbReference type="GO" id="GO:0043022">
    <property type="term" value="F:ribosome binding"/>
    <property type="evidence" value="ECO:0007669"/>
    <property type="project" value="InterPro"/>
</dbReference>
<dbReference type="InterPro" id="IPR011033">
    <property type="entry name" value="PRC_barrel-like_sf"/>
</dbReference>
<comment type="function">
    <text evidence="5">An accessory protein needed during the final step in the assembly of 30S ribosomal subunit, possibly for assembly of the head region. Essential for efficient processing of 16S rRNA. May be needed both before and after RbfA during the maturation of 16S rRNA. It has affinity for free ribosomal 30S subunits but not for 70S ribosomes.</text>
</comment>
<dbReference type="InterPro" id="IPR056792">
    <property type="entry name" value="PRC_RimM"/>
</dbReference>
<comment type="domain">
    <text evidence="5">The PRC barrel domain binds ribosomal protein uS19.</text>
</comment>
<name>A0A4R6TUH7_9GAMM</name>
<dbReference type="InterPro" id="IPR036976">
    <property type="entry name" value="RimM_N_sf"/>
</dbReference>
<sequence length="173" mass="19521">MSADDLIVMGKIGAVHGVRGEVKIHSFTDPMENLFDYPLWHLRRDGETRQVRLASARSQGKGLVARIEGLEDREIARTYTGFEICVPRSELPELEQGEYYWHQLVGLQVVNREQQLLGKVSHLLETGANDVLVVRPCAGSLDGRERLLPYTDDCVEQVDLDEGVISVEWDADF</sequence>
<reference evidence="8 9" key="1">
    <citation type="submission" date="2019-03" db="EMBL/GenBank/DDBJ databases">
        <title>Genomic Encyclopedia of Type Strains, Phase IV (KMG-IV): sequencing the most valuable type-strain genomes for metagenomic binning, comparative biology and taxonomic classification.</title>
        <authorList>
            <person name="Goeker M."/>
        </authorList>
    </citation>
    <scope>NUCLEOTIDE SEQUENCE [LARGE SCALE GENOMIC DNA]</scope>
    <source>
        <strain evidence="8 9">DSM 28679</strain>
    </source>
</reference>
<keyword evidence="3 5" id="KW-0698">rRNA processing</keyword>
<dbReference type="GO" id="GO:0005737">
    <property type="term" value="C:cytoplasm"/>
    <property type="evidence" value="ECO:0007669"/>
    <property type="project" value="UniProtKB-SubCell"/>
</dbReference>
<keyword evidence="2 5" id="KW-0690">Ribosome biogenesis</keyword>
<dbReference type="AlphaFoldDB" id="A0A4R6TUH7"/>
<evidence type="ECO:0000259" key="6">
    <source>
        <dbReference type="Pfam" id="PF01782"/>
    </source>
</evidence>
<organism evidence="8 9">
    <name type="scientific">Thiopseudomonas denitrificans</name>
    <dbReference type="NCBI Taxonomy" id="1501432"/>
    <lineage>
        <taxon>Bacteria</taxon>
        <taxon>Pseudomonadati</taxon>
        <taxon>Pseudomonadota</taxon>
        <taxon>Gammaproteobacteria</taxon>
        <taxon>Pseudomonadales</taxon>
        <taxon>Pseudomonadaceae</taxon>
        <taxon>Thiopseudomonas</taxon>
    </lineage>
</organism>
<evidence type="ECO:0000256" key="4">
    <source>
        <dbReference type="ARBA" id="ARBA00023186"/>
    </source>
</evidence>
<dbReference type="EMBL" id="SNYK01000010">
    <property type="protein sequence ID" value="TDQ36796.1"/>
    <property type="molecule type" value="Genomic_DNA"/>
</dbReference>
<dbReference type="InterPro" id="IPR002676">
    <property type="entry name" value="RimM_N"/>
</dbReference>
<protein>
    <recommendedName>
        <fullName evidence="5">Ribosome maturation factor RimM</fullName>
    </recommendedName>
</protein>
<dbReference type="NCBIfam" id="TIGR02273">
    <property type="entry name" value="16S_RimM"/>
    <property type="match status" value="1"/>
</dbReference>
<dbReference type="Gene3D" id="2.30.30.240">
    <property type="entry name" value="PRC-barrel domain"/>
    <property type="match status" value="1"/>
</dbReference>
<evidence type="ECO:0000256" key="1">
    <source>
        <dbReference type="ARBA" id="ARBA00022490"/>
    </source>
</evidence>
<gene>
    <name evidence="5" type="primary">rimM</name>
    <name evidence="8" type="ORF">DFQ45_1108</name>
</gene>
<keyword evidence="9" id="KW-1185">Reference proteome</keyword>
<dbReference type="InterPro" id="IPR011961">
    <property type="entry name" value="RimM"/>
</dbReference>
<dbReference type="GO" id="GO:0006364">
    <property type="term" value="P:rRNA processing"/>
    <property type="evidence" value="ECO:0007669"/>
    <property type="project" value="UniProtKB-UniRule"/>
</dbReference>
<feature type="domain" description="RimM N-terminal" evidence="6">
    <location>
        <begin position="8"/>
        <end position="89"/>
    </location>
</feature>
<dbReference type="Pfam" id="PF24986">
    <property type="entry name" value="PRC_RimM"/>
    <property type="match status" value="1"/>
</dbReference>
<dbReference type="PANTHER" id="PTHR33692:SF1">
    <property type="entry name" value="RIBOSOME MATURATION FACTOR RIMM"/>
    <property type="match status" value="1"/>
</dbReference>
<accession>A0A4R6TUH7</accession>
<evidence type="ECO:0000256" key="3">
    <source>
        <dbReference type="ARBA" id="ARBA00022552"/>
    </source>
</evidence>
<comment type="subunit">
    <text evidence="5">Binds ribosomal protein uS19.</text>
</comment>